<keyword evidence="3" id="KW-1185">Reference proteome</keyword>
<keyword evidence="1" id="KW-0812">Transmembrane</keyword>
<proteinExistence type="predicted"/>
<name>A0A8K0E275_9ROSA</name>
<dbReference type="Proteomes" id="UP000796880">
    <property type="component" value="Unassembled WGS sequence"/>
</dbReference>
<evidence type="ECO:0000313" key="2">
    <source>
        <dbReference type="EMBL" id="KAF3435472.1"/>
    </source>
</evidence>
<reference evidence="2" key="1">
    <citation type="submission" date="2020-03" db="EMBL/GenBank/DDBJ databases">
        <title>A high-quality chromosome-level genome assembly of a woody plant with both climbing and erect habits, Rhamnella rubrinervis.</title>
        <authorList>
            <person name="Lu Z."/>
            <person name="Yang Y."/>
            <person name="Zhu X."/>
            <person name="Sun Y."/>
        </authorList>
    </citation>
    <scope>NUCLEOTIDE SEQUENCE</scope>
    <source>
        <strain evidence="2">BYM</strain>
        <tissue evidence="2">Leaf</tissue>
    </source>
</reference>
<evidence type="ECO:0000313" key="3">
    <source>
        <dbReference type="Proteomes" id="UP000796880"/>
    </source>
</evidence>
<sequence length="119" mass="12842">MDGADVSPTVVEPLLFFNVFVLVIVFLGGAFLVVDAESSTIFDPDGANAPRAMVELLLFFNVFVFIFVSGAFLVAGAKSLTTFNLLSLLAFFLPVAFLLRAIWTLSSNDEIKSSEIVGE</sequence>
<organism evidence="2 3">
    <name type="scientific">Rhamnella rubrinervis</name>
    <dbReference type="NCBI Taxonomy" id="2594499"/>
    <lineage>
        <taxon>Eukaryota</taxon>
        <taxon>Viridiplantae</taxon>
        <taxon>Streptophyta</taxon>
        <taxon>Embryophyta</taxon>
        <taxon>Tracheophyta</taxon>
        <taxon>Spermatophyta</taxon>
        <taxon>Magnoliopsida</taxon>
        <taxon>eudicotyledons</taxon>
        <taxon>Gunneridae</taxon>
        <taxon>Pentapetalae</taxon>
        <taxon>rosids</taxon>
        <taxon>fabids</taxon>
        <taxon>Rosales</taxon>
        <taxon>Rhamnaceae</taxon>
        <taxon>rhamnoid group</taxon>
        <taxon>Rhamneae</taxon>
        <taxon>Rhamnella</taxon>
    </lineage>
</organism>
<keyword evidence="1" id="KW-0472">Membrane</keyword>
<protein>
    <submittedName>
        <fullName evidence="2">Uncharacterized protein</fullName>
    </submittedName>
</protein>
<evidence type="ECO:0000256" key="1">
    <source>
        <dbReference type="SAM" id="Phobius"/>
    </source>
</evidence>
<feature type="transmembrane region" description="Helical" evidence="1">
    <location>
        <begin position="15"/>
        <end position="35"/>
    </location>
</feature>
<comment type="caution">
    <text evidence="2">The sequence shown here is derived from an EMBL/GenBank/DDBJ whole genome shotgun (WGS) entry which is preliminary data.</text>
</comment>
<keyword evidence="1" id="KW-1133">Transmembrane helix</keyword>
<dbReference type="EMBL" id="VOIH02000010">
    <property type="protein sequence ID" value="KAF3435472.1"/>
    <property type="molecule type" value="Genomic_DNA"/>
</dbReference>
<accession>A0A8K0E275</accession>
<gene>
    <name evidence="2" type="ORF">FNV43_RR22561</name>
</gene>
<feature type="transmembrane region" description="Helical" evidence="1">
    <location>
        <begin position="83"/>
        <end position="103"/>
    </location>
</feature>
<feature type="transmembrane region" description="Helical" evidence="1">
    <location>
        <begin position="56"/>
        <end position="77"/>
    </location>
</feature>
<dbReference type="AlphaFoldDB" id="A0A8K0E275"/>